<dbReference type="InterPro" id="IPR013783">
    <property type="entry name" value="Ig-like_fold"/>
</dbReference>
<dbReference type="Proteomes" id="UP000728032">
    <property type="component" value="Unassembled WGS sequence"/>
</dbReference>
<dbReference type="PROSITE" id="PS50835">
    <property type="entry name" value="IG_LIKE"/>
    <property type="match status" value="2"/>
</dbReference>
<evidence type="ECO:0000313" key="3">
    <source>
        <dbReference type="EMBL" id="CAD7644011.1"/>
    </source>
</evidence>
<dbReference type="Gene3D" id="2.60.40.10">
    <property type="entry name" value="Immunoglobulins"/>
    <property type="match status" value="1"/>
</dbReference>
<dbReference type="InterPro" id="IPR036179">
    <property type="entry name" value="Ig-like_dom_sf"/>
</dbReference>
<protein>
    <recommendedName>
        <fullName evidence="2">Ig-like domain-containing protein</fullName>
    </recommendedName>
</protein>
<sequence>IEPREKVMAIWNRQTLFVICLKDVNQTDGVLNWYRVSRHVMGRHEPIDDNSQAPVYQQHGPDSVKLFLVNVPKRNSGFYECRHTKDNKVFSSDKFELKVYNSIEMDGNKYTNVGTEGDAFAMLCFSKFDSDREATEVEVTWIRNNSRIVDDDNHIRVRTRVEQSVSQKTIRSTLGFKRLVKKDEGVYTCESVYANPFLADAMSGLDVKHRIINTKNLSVLSLEYENIGKIVNKLNDPNGHSRRFQCKARNTIGEERITFEVNVGTLPKQPILANYSYEQGVLHLTVNDTRVEPPIDIYKLEISDIQHIYLNASNRSPLANNTYDIYVEVPSGQHPMMIFAHNPVGWSVRTDPNDPQVLTVSSAAVSQQSLWMWFVMIASIVSLVNAV</sequence>
<dbReference type="AlphaFoldDB" id="A0A7R9QFI4"/>
<feature type="non-terminal residue" evidence="3">
    <location>
        <position position="1"/>
    </location>
</feature>
<dbReference type="GO" id="GO:0019815">
    <property type="term" value="C:B cell receptor complex"/>
    <property type="evidence" value="ECO:0007669"/>
    <property type="project" value="TreeGrafter"/>
</dbReference>
<keyword evidence="4" id="KW-1185">Reference proteome</keyword>
<evidence type="ECO:0000256" key="1">
    <source>
        <dbReference type="ARBA" id="ARBA00023319"/>
    </source>
</evidence>
<name>A0A7R9QFI4_9ACAR</name>
<dbReference type="GO" id="GO:0009897">
    <property type="term" value="C:external side of plasma membrane"/>
    <property type="evidence" value="ECO:0007669"/>
    <property type="project" value="TreeGrafter"/>
</dbReference>
<dbReference type="SMART" id="SM00409">
    <property type="entry name" value="IG"/>
    <property type="match status" value="2"/>
</dbReference>
<dbReference type="InterPro" id="IPR013151">
    <property type="entry name" value="Immunoglobulin_dom"/>
</dbReference>
<dbReference type="Pfam" id="PF00047">
    <property type="entry name" value="ig"/>
    <property type="match status" value="1"/>
</dbReference>
<feature type="domain" description="Ig-like" evidence="2">
    <location>
        <begin position="3"/>
        <end position="91"/>
    </location>
</feature>
<dbReference type="GO" id="GO:0050853">
    <property type="term" value="P:B cell receptor signaling pathway"/>
    <property type="evidence" value="ECO:0007669"/>
    <property type="project" value="TreeGrafter"/>
</dbReference>
<feature type="domain" description="Ig-like" evidence="2">
    <location>
        <begin position="116"/>
        <end position="189"/>
    </location>
</feature>
<dbReference type="EMBL" id="OC916357">
    <property type="protein sequence ID" value="CAD7644011.1"/>
    <property type="molecule type" value="Genomic_DNA"/>
</dbReference>
<dbReference type="InterPro" id="IPR003599">
    <property type="entry name" value="Ig_sub"/>
</dbReference>
<dbReference type="OrthoDB" id="9355041at2759"/>
<dbReference type="EMBL" id="CAJPVJ010001532">
    <property type="protein sequence ID" value="CAG2164886.1"/>
    <property type="molecule type" value="Genomic_DNA"/>
</dbReference>
<evidence type="ECO:0000259" key="2">
    <source>
        <dbReference type="PROSITE" id="PS50835"/>
    </source>
</evidence>
<reference evidence="3" key="1">
    <citation type="submission" date="2020-11" db="EMBL/GenBank/DDBJ databases">
        <authorList>
            <person name="Tran Van P."/>
        </authorList>
    </citation>
    <scope>NUCLEOTIDE SEQUENCE</scope>
</reference>
<proteinExistence type="predicted"/>
<accession>A0A7R9QFI4</accession>
<dbReference type="InterPro" id="IPR007110">
    <property type="entry name" value="Ig-like_dom"/>
</dbReference>
<dbReference type="PANTHER" id="PTHR14334:SF1">
    <property type="entry name" value="B-CELL ANTIGEN RECEPTOR COMPLEX-ASSOCIATED PROTEIN ALPHA CHAIN"/>
    <property type="match status" value="1"/>
</dbReference>
<organism evidence="3">
    <name type="scientific">Oppiella nova</name>
    <dbReference type="NCBI Taxonomy" id="334625"/>
    <lineage>
        <taxon>Eukaryota</taxon>
        <taxon>Metazoa</taxon>
        <taxon>Ecdysozoa</taxon>
        <taxon>Arthropoda</taxon>
        <taxon>Chelicerata</taxon>
        <taxon>Arachnida</taxon>
        <taxon>Acari</taxon>
        <taxon>Acariformes</taxon>
        <taxon>Sarcoptiformes</taxon>
        <taxon>Oribatida</taxon>
        <taxon>Brachypylina</taxon>
        <taxon>Oppioidea</taxon>
        <taxon>Oppiidae</taxon>
        <taxon>Oppiella</taxon>
    </lineage>
</organism>
<keyword evidence="1" id="KW-0393">Immunoglobulin domain</keyword>
<dbReference type="SUPFAM" id="SSF48726">
    <property type="entry name" value="Immunoglobulin"/>
    <property type="match status" value="1"/>
</dbReference>
<gene>
    <name evidence="3" type="ORF">ONB1V03_LOCUS4433</name>
</gene>
<dbReference type="PANTHER" id="PTHR14334">
    <property type="entry name" value="B-CELL ANTIGEN RECEPTOR COMPLEX-ASSOCIATED PROTEIN"/>
    <property type="match status" value="1"/>
</dbReference>
<evidence type="ECO:0000313" key="4">
    <source>
        <dbReference type="Proteomes" id="UP000728032"/>
    </source>
</evidence>